<evidence type="ECO:0000313" key="1">
    <source>
        <dbReference type="EMBL" id="MQL92711.1"/>
    </source>
</evidence>
<sequence length="186" mass="19979">LTPSPPPPLVVDSIGRVASTSTLPRLTPSPPPPLTAIHVDDEASHHEGRTVMDLLSDMLMEAQLKRPPQFHELFDQTHKKRGTDDYISEKAQEIASIGIDERYGGNNQHLEFDPNIWVAASGAPMKGHVYGFGYSLGTARVISSCSSSVSHATSPFTTLAALGGSFSAAPTMTPAQFREIINKTVS</sequence>
<feature type="non-terminal residue" evidence="1">
    <location>
        <position position="1"/>
    </location>
</feature>
<accession>A0A843V8M7</accession>
<protein>
    <submittedName>
        <fullName evidence="1">Uncharacterized protein</fullName>
    </submittedName>
</protein>
<organism evidence="1 2">
    <name type="scientific">Colocasia esculenta</name>
    <name type="common">Wild taro</name>
    <name type="synonym">Arum esculentum</name>
    <dbReference type="NCBI Taxonomy" id="4460"/>
    <lineage>
        <taxon>Eukaryota</taxon>
        <taxon>Viridiplantae</taxon>
        <taxon>Streptophyta</taxon>
        <taxon>Embryophyta</taxon>
        <taxon>Tracheophyta</taxon>
        <taxon>Spermatophyta</taxon>
        <taxon>Magnoliopsida</taxon>
        <taxon>Liliopsida</taxon>
        <taxon>Araceae</taxon>
        <taxon>Aroideae</taxon>
        <taxon>Colocasieae</taxon>
        <taxon>Colocasia</taxon>
    </lineage>
</organism>
<dbReference type="OrthoDB" id="1435387at2759"/>
<dbReference type="Proteomes" id="UP000652761">
    <property type="component" value="Unassembled WGS sequence"/>
</dbReference>
<dbReference type="EMBL" id="NMUH01001477">
    <property type="protein sequence ID" value="MQL92711.1"/>
    <property type="molecule type" value="Genomic_DNA"/>
</dbReference>
<dbReference type="AlphaFoldDB" id="A0A843V8M7"/>
<reference evidence="1" key="1">
    <citation type="submission" date="2017-07" db="EMBL/GenBank/DDBJ databases">
        <title>Taro Niue Genome Assembly and Annotation.</title>
        <authorList>
            <person name="Atibalentja N."/>
            <person name="Keating K."/>
            <person name="Fields C.J."/>
        </authorList>
    </citation>
    <scope>NUCLEOTIDE SEQUENCE</scope>
    <source>
        <strain evidence="1">Niue_2</strain>
        <tissue evidence="1">Leaf</tissue>
    </source>
</reference>
<proteinExistence type="predicted"/>
<feature type="non-terminal residue" evidence="1">
    <location>
        <position position="186"/>
    </location>
</feature>
<evidence type="ECO:0000313" key="2">
    <source>
        <dbReference type="Proteomes" id="UP000652761"/>
    </source>
</evidence>
<keyword evidence="2" id="KW-1185">Reference proteome</keyword>
<name>A0A843V8M7_COLES</name>
<comment type="caution">
    <text evidence="1">The sequence shown here is derived from an EMBL/GenBank/DDBJ whole genome shotgun (WGS) entry which is preliminary data.</text>
</comment>
<gene>
    <name evidence="1" type="ORF">Taro_025342</name>
</gene>